<reference evidence="1 2" key="1">
    <citation type="submission" date="2023-12" db="EMBL/GenBank/DDBJ databases">
        <title>Description of an unclassified Opitutus bacterium of Verrucomicrobiota.</title>
        <authorList>
            <person name="Zhang D.-F."/>
        </authorList>
    </citation>
    <scope>NUCLEOTIDE SEQUENCE [LARGE SCALE GENOMIC DNA]</scope>
    <source>
        <strain evidence="1 2">WL0086</strain>
    </source>
</reference>
<keyword evidence="2" id="KW-1185">Reference proteome</keyword>
<gene>
    <name evidence="1" type="ORF">K1X11_012970</name>
</gene>
<evidence type="ECO:0000313" key="1">
    <source>
        <dbReference type="EMBL" id="WRQ85718.1"/>
    </source>
</evidence>
<accession>A0ABZ1C3C6</accession>
<name>A0ABZ1C3C6_9BACT</name>
<dbReference type="Proteomes" id="UP000738431">
    <property type="component" value="Chromosome"/>
</dbReference>
<organism evidence="1 2">
    <name type="scientific">Actomonas aquatica</name>
    <dbReference type="NCBI Taxonomy" id="2866162"/>
    <lineage>
        <taxon>Bacteria</taxon>
        <taxon>Pseudomonadati</taxon>
        <taxon>Verrucomicrobiota</taxon>
        <taxon>Opitutia</taxon>
        <taxon>Opitutales</taxon>
        <taxon>Opitutaceae</taxon>
        <taxon>Actomonas</taxon>
    </lineage>
</organism>
<protein>
    <recommendedName>
        <fullName evidence="3">Transposase</fullName>
    </recommendedName>
</protein>
<sequence>MPWKDVSPMDQKMQFVSLAATGRFSVSQLCEDFDISRRRA</sequence>
<dbReference type="RefSeq" id="WP_255599992.1">
    <property type="nucleotide sequence ID" value="NZ_CP139781.1"/>
</dbReference>
<evidence type="ECO:0008006" key="3">
    <source>
        <dbReference type="Google" id="ProtNLM"/>
    </source>
</evidence>
<evidence type="ECO:0000313" key="2">
    <source>
        <dbReference type="Proteomes" id="UP000738431"/>
    </source>
</evidence>
<proteinExistence type="predicted"/>
<dbReference type="EMBL" id="CP139781">
    <property type="protein sequence ID" value="WRQ85718.1"/>
    <property type="molecule type" value="Genomic_DNA"/>
</dbReference>